<evidence type="ECO:0000256" key="2">
    <source>
        <dbReference type="ARBA" id="ARBA00006479"/>
    </source>
</evidence>
<name>A0A401FIV8_9LACO</name>
<dbReference type="InterPro" id="IPR011991">
    <property type="entry name" value="ArsR-like_HTH"/>
</dbReference>
<gene>
    <name evidence="5" type="ORF">NBRC111893_435</name>
</gene>
<evidence type="ECO:0000313" key="5">
    <source>
        <dbReference type="EMBL" id="GAY72289.1"/>
    </source>
</evidence>
<keyword evidence="4" id="KW-0238">DNA-binding</keyword>
<organism evidence="5 6">
    <name type="scientific">Lentilactobacillus kosonis</name>
    <dbReference type="NCBI Taxonomy" id="2810561"/>
    <lineage>
        <taxon>Bacteria</taxon>
        <taxon>Bacillati</taxon>
        <taxon>Bacillota</taxon>
        <taxon>Bacilli</taxon>
        <taxon>Lactobacillales</taxon>
        <taxon>Lactobacillaceae</taxon>
        <taxon>Lentilactobacillus</taxon>
    </lineage>
</organism>
<dbReference type="InterPro" id="IPR000600">
    <property type="entry name" value="ROK"/>
</dbReference>
<evidence type="ECO:0000256" key="4">
    <source>
        <dbReference type="ARBA" id="ARBA00023125"/>
    </source>
</evidence>
<comment type="similarity">
    <text evidence="2">Belongs to the ROK (NagC/XylR) family.</text>
</comment>
<dbReference type="Pfam" id="PF13412">
    <property type="entry name" value="HTH_24"/>
    <property type="match status" value="1"/>
</dbReference>
<evidence type="ECO:0000256" key="3">
    <source>
        <dbReference type="ARBA" id="ARBA00022629"/>
    </source>
</evidence>
<dbReference type="PANTHER" id="PTHR18964">
    <property type="entry name" value="ROK (REPRESSOR, ORF, KINASE) FAMILY"/>
    <property type="match status" value="1"/>
</dbReference>
<dbReference type="GO" id="GO:0042732">
    <property type="term" value="P:D-xylose metabolic process"/>
    <property type="evidence" value="ECO:0007669"/>
    <property type="project" value="UniProtKB-KW"/>
</dbReference>
<dbReference type="AlphaFoldDB" id="A0A401FIV8"/>
<evidence type="ECO:0000256" key="1">
    <source>
        <dbReference type="ARBA" id="ARBA00002486"/>
    </source>
</evidence>
<dbReference type="PANTHER" id="PTHR18964:SF110">
    <property type="entry name" value="TRANSCRIPTIONAL REGULATOR, XYLR-RELATED"/>
    <property type="match status" value="1"/>
</dbReference>
<keyword evidence="6" id="KW-1185">Reference proteome</keyword>
<dbReference type="SUPFAM" id="SSF53067">
    <property type="entry name" value="Actin-like ATPase domain"/>
    <property type="match status" value="1"/>
</dbReference>
<keyword evidence="3" id="KW-0859">Xylose metabolism</keyword>
<dbReference type="SUPFAM" id="SSF46785">
    <property type="entry name" value="Winged helix' DNA-binding domain"/>
    <property type="match status" value="1"/>
</dbReference>
<comment type="caution">
    <text evidence="5">The sequence shown here is derived from an EMBL/GenBank/DDBJ whole genome shotgun (WGS) entry which is preliminary data.</text>
</comment>
<proteinExistence type="inferred from homology"/>
<accession>A0A401FIV8</accession>
<dbReference type="OrthoDB" id="9796533at2"/>
<dbReference type="Gene3D" id="1.10.10.10">
    <property type="entry name" value="Winged helix-like DNA-binding domain superfamily/Winged helix DNA-binding domain"/>
    <property type="match status" value="1"/>
</dbReference>
<dbReference type="Proteomes" id="UP000286974">
    <property type="component" value="Unassembled WGS sequence"/>
</dbReference>
<dbReference type="EMBL" id="BEXA01000001">
    <property type="protein sequence ID" value="GAY72289.1"/>
    <property type="molecule type" value="Genomic_DNA"/>
</dbReference>
<dbReference type="Gene3D" id="3.30.420.40">
    <property type="match status" value="2"/>
</dbReference>
<dbReference type="InterPro" id="IPR043129">
    <property type="entry name" value="ATPase_NBD"/>
</dbReference>
<reference evidence="5 6" key="1">
    <citation type="submission" date="2017-11" db="EMBL/GenBank/DDBJ databases">
        <title>Draft Genome Sequence of Lactobacillus curieae NBRC 111893 isolated from Koso, a Japanese sugar-Vegetable Fermented Beverage.</title>
        <authorList>
            <person name="Chiou T.Y."/>
            <person name="Oshima K."/>
            <person name="Suda W."/>
            <person name="Hattori M."/>
            <person name="Takahashi T."/>
        </authorList>
    </citation>
    <scope>NUCLEOTIDE SEQUENCE [LARGE SCALE GENOMIC DNA]</scope>
    <source>
        <strain evidence="5 6">NBRC111893</strain>
    </source>
</reference>
<dbReference type="Pfam" id="PF00480">
    <property type="entry name" value="ROK"/>
    <property type="match status" value="1"/>
</dbReference>
<dbReference type="InterPro" id="IPR036390">
    <property type="entry name" value="WH_DNA-bd_sf"/>
</dbReference>
<dbReference type="GO" id="GO:0003677">
    <property type="term" value="F:DNA binding"/>
    <property type="evidence" value="ECO:0007669"/>
    <property type="project" value="UniProtKB-KW"/>
</dbReference>
<dbReference type="InterPro" id="IPR036388">
    <property type="entry name" value="WH-like_DNA-bd_sf"/>
</dbReference>
<dbReference type="RefSeq" id="WP_160114427.1">
    <property type="nucleotide sequence ID" value="NZ_BEXA01000001.1"/>
</dbReference>
<evidence type="ECO:0000313" key="6">
    <source>
        <dbReference type="Proteomes" id="UP000286974"/>
    </source>
</evidence>
<protein>
    <submittedName>
        <fullName evidence="5">Xylose-responsive transcription regulator, ROK family</fullName>
    </submittedName>
</protein>
<dbReference type="CDD" id="cd00090">
    <property type="entry name" value="HTH_ARSR"/>
    <property type="match status" value="1"/>
</dbReference>
<sequence length="294" mass="32838">MQSSESEFSKSSNYSRILKLIYSNQKISKQEIATSLNLSLPTVTTNLQLLEEDDLIYINGKFKSSVGRRAIAYSINAKKHLSLGLELNKEHINLVALDLNGGEVANSSLSLKFENTDTYFDNVCQWISLFIKMNSFNPDQIIQIGISIPGLISHDGQTVLYGKIMDCTGLTTKVFTDRLPYAIMFFHDADCVAVAEQFLSHSHDDAIYLSINDHIGTAIIINDHIYTGQNGRSGTLEHVKLNADSKRHCYCGRYGCVETYCSINSLLTQNETLDQFMDKLNSEDPDAQKDGILS</sequence>
<keyword evidence="3" id="KW-0119">Carbohydrate metabolism</keyword>
<comment type="function">
    <text evidence="1">Transcriptional repressor of xylose-utilizing enzymes.</text>
</comment>